<dbReference type="SUPFAM" id="SSF102588">
    <property type="entry name" value="LmbE-like"/>
    <property type="match status" value="1"/>
</dbReference>
<organism evidence="2 3">
    <name type="scientific">Longivirga aurantiaca</name>
    <dbReference type="NCBI Taxonomy" id="1837743"/>
    <lineage>
        <taxon>Bacteria</taxon>
        <taxon>Bacillati</taxon>
        <taxon>Actinomycetota</taxon>
        <taxon>Actinomycetes</taxon>
        <taxon>Sporichthyales</taxon>
        <taxon>Sporichthyaceae</taxon>
        <taxon>Longivirga</taxon>
    </lineage>
</organism>
<keyword evidence="2" id="KW-0378">Hydrolase</keyword>
<dbReference type="PANTHER" id="PTHR12993">
    <property type="entry name" value="N-ACETYLGLUCOSAMINYL-PHOSPHATIDYLINOSITOL DE-N-ACETYLASE-RELATED"/>
    <property type="match status" value="1"/>
</dbReference>
<dbReference type="InterPro" id="IPR003737">
    <property type="entry name" value="GlcNAc_PI_deacetylase-related"/>
</dbReference>
<accession>A0ABW1T0E3</accession>
<dbReference type="Proteomes" id="UP001596138">
    <property type="component" value="Unassembled WGS sequence"/>
</dbReference>
<dbReference type="GO" id="GO:0016787">
    <property type="term" value="F:hydrolase activity"/>
    <property type="evidence" value="ECO:0007669"/>
    <property type="project" value="UniProtKB-KW"/>
</dbReference>
<gene>
    <name evidence="2" type="ORF">ACFQGU_08880</name>
</gene>
<evidence type="ECO:0000313" key="2">
    <source>
        <dbReference type="EMBL" id="MFC6237991.1"/>
    </source>
</evidence>
<dbReference type="PANTHER" id="PTHR12993:SF26">
    <property type="entry name" value="1D-MYO-INOSITOL 2-ACETAMIDO-2-DEOXY-ALPHA-D-GLUCOPYRANOSIDE DEACETYLASE"/>
    <property type="match status" value="1"/>
</dbReference>
<dbReference type="RefSeq" id="WP_386765795.1">
    <property type="nucleotide sequence ID" value="NZ_JBHSTI010000008.1"/>
</dbReference>
<dbReference type="Gene3D" id="3.40.50.10320">
    <property type="entry name" value="LmbE-like"/>
    <property type="match status" value="1"/>
</dbReference>
<evidence type="ECO:0000313" key="3">
    <source>
        <dbReference type="Proteomes" id="UP001596138"/>
    </source>
</evidence>
<name>A0ABW1T0E3_9ACTN</name>
<evidence type="ECO:0000256" key="1">
    <source>
        <dbReference type="ARBA" id="ARBA00022833"/>
    </source>
</evidence>
<keyword evidence="1" id="KW-0862">Zinc</keyword>
<dbReference type="Pfam" id="PF02585">
    <property type="entry name" value="PIG-L"/>
    <property type="match status" value="1"/>
</dbReference>
<keyword evidence="3" id="KW-1185">Reference proteome</keyword>
<proteinExistence type="predicted"/>
<protein>
    <submittedName>
        <fullName evidence="2">PIG-L deacetylase family protein</fullName>
        <ecNumber evidence="2">3.5.1.-</ecNumber>
    </submittedName>
</protein>
<dbReference type="EMBL" id="JBHSTI010000008">
    <property type="protein sequence ID" value="MFC6237991.1"/>
    <property type="molecule type" value="Genomic_DNA"/>
</dbReference>
<reference evidence="3" key="1">
    <citation type="journal article" date="2019" name="Int. J. Syst. Evol. Microbiol.">
        <title>The Global Catalogue of Microorganisms (GCM) 10K type strain sequencing project: providing services to taxonomists for standard genome sequencing and annotation.</title>
        <authorList>
            <consortium name="The Broad Institute Genomics Platform"/>
            <consortium name="The Broad Institute Genome Sequencing Center for Infectious Disease"/>
            <person name="Wu L."/>
            <person name="Ma J."/>
        </authorList>
    </citation>
    <scope>NUCLEOTIDE SEQUENCE [LARGE SCALE GENOMIC DNA]</scope>
    <source>
        <strain evidence="3">CGMCC 4.7317</strain>
    </source>
</reference>
<sequence>MRAKTLVFLHAHPDDEALLTAGTMARAVAEGQRVVLVVATDGAEGLASSDMAAGGLAARRSAELDRSAAALGVHRVVRLPYADSGLHGDAVQQPGGAVPWCAAPLEEAASAVAEVLREEGADVLVTYDANGGYGHPDHIRVHDAGALAADLAGTASLFEATAPRDLMARAVKAAAKVYPFPPEFDPTSFDRAFTASADITHRVDVRRFLDVKRASMAAHASQATADDGPRTLSVFLKLPRPVYARVFGTEYYVHRPRG</sequence>
<dbReference type="InterPro" id="IPR024078">
    <property type="entry name" value="LmbE-like_dom_sf"/>
</dbReference>
<dbReference type="EC" id="3.5.1.-" evidence="2"/>
<comment type="caution">
    <text evidence="2">The sequence shown here is derived from an EMBL/GenBank/DDBJ whole genome shotgun (WGS) entry which is preliminary data.</text>
</comment>